<evidence type="ECO:0000256" key="5">
    <source>
        <dbReference type="RuleBase" id="RU004020"/>
    </source>
</evidence>
<dbReference type="InterPro" id="IPR036390">
    <property type="entry name" value="WH_DNA-bd_sf"/>
</dbReference>
<dbReference type="GO" id="GO:0043565">
    <property type="term" value="F:sequence-specific DNA binding"/>
    <property type="evidence" value="ECO:0007669"/>
    <property type="project" value="InterPro"/>
</dbReference>
<dbReference type="OrthoDB" id="60033at2759"/>
<dbReference type="Gene3D" id="1.10.10.10">
    <property type="entry name" value="Winged helix-like DNA-binding domain superfamily/Winged helix DNA-binding domain"/>
    <property type="match status" value="1"/>
</dbReference>
<dbReference type="SUPFAM" id="SSF46785">
    <property type="entry name" value="Winged helix' DNA-binding domain"/>
    <property type="match status" value="1"/>
</dbReference>
<comment type="subcellular location">
    <subcellularLocation>
        <location evidence="1">Nucleus</location>
    </subcellularLocation>
</comment>
<evidence type="ECO:0000259" key="7">
    <source>
        <dbReference type="SMART" id="SM00415"/>
    </source>
</evidence>
<dbReference type="GO" id="GO:0005634">
    <property type="term" value="C:nucleus"/>
    <property type="evidence" value="ECO:0007669"/>
    <property type="project" value="UniProtKB-SubCell"/>
</dbReference>
<gene>
    <name evidence="8" type="ORF">DM01DRAFT_302236</name>
</gene>
<dbReference type="PANTHER" id="PTHR10015:SF427">
    <property type="entry name" value="HEAT SHOCK FACTOR PROTEIN"/>
    <property type="match status" value="1"/>
</dbReference>
<organism evidence="8 9">
    <name type="scientific">Hesseltinella vesiculosa</name>
    <dbReference type="NCBI Taxonomy" id="101127"/>
    <lineage>
        <taxon>Eukaryota</taxon>
        <taxon>Fungi</taxon>
        <taxon>Fungi incertae sedis</taxon>
        <taxon>Mucoromycota</taxon>
        <taxon>Mucoromycotina</taxon>
        <taxon>Mucoromycetes</taxon>
        <taxon>Mucorales</taxon>
        <taxon>Cunninghamellaceae</taxon>
        <taxon>Hesseltinella</taxon>
    </lineage>
</organism>
<evidence type="ECO:0000313" key="9">
    <source>
        <dbReference type="Proteomes" id="UP000242146"/>
    </source>
</evidence>
<keyword evidence="9" id="KW-1185">Reference proteome</keyword>
<keyword evidence="4" id="KW-0539">Nucleus</keyword>
<dbReference type="EMBL" id="MCGT01000011">
    <property type="protein sequence ID" value="ORX55679.1"/>
    <property type="molecule type" value="Genomic_DNA"/>
</dbReference>
<reference evidence="8 9" key="1">
    <citation type="submission" date="2016-07" db="EMBL/GenBank/DDBJ databases">
        <title>Pervasive Adenine N6-methylation of Active Genes in Fungi.</title>
        <authorList>
            <consortium name="DOE Joint Genome Institute"/>
            <person name="Mondo S.J."/>
            <person name="Dannebaum R.O."/>
            <person name="Kuo R.C."/>
            <person name="Labutti K."/>
            <person name="Haridas S."/>
            <person name="Kuo A."/>
            <person name="Salamov A."/>
            <person name="Ahrendt S.R."/>
            <person name="Lipzen A."/>
            <person name="Sullivan W."/>
            <person name="Andreopoulos W.B."/>
            <person name="Clum A."/>
            <person name="Lindquist E."/>
            <person name="Daum C."/>
            <person name="Ramamoorthy G.K."/>
            <person name="Gryganskyi A."/>
            <person name="Culley D."/>
            <person name="Magnuson J.K."/>
            <person name="James T.Y."/>
            <person name="O'Malley M.A."/>
            <person name="Stajich J.E."/>
            <person name="Spatafora J.W."/>
            <person name="Visel A."/>
            <person name="Grigoriev I.V."/>
        </authorList>
    </citation>
    <scope>NUCLEOTIDE SEQUENCE [LARGE SCALE GENOMIC DNA]</scope>
    <source>
        <strain evidence="8 9">NRRL 3301</strain>
    </source>
</reference>
<dbReference type="SMART" id="SM00415">
    <property type="entry name" value="HSF"/>
    <property type="match status" value="1"/>
</dbReference>
<name>A0A1X2GK85_9FUNG</name>
<evidence type="ECO:0000256" key="6">
    <source>
        <dbReference type="SAM" id="MobiDB-lite"/>
    </source>
</evidence>
<dbReference type="InterPro" id="IPR036388">
    <property type="entry name" value="WH-like_DNA-bd_sf"/>
</dbReference>
<dbReference type="STRING" id="101127.A0A1X2GK85"/>
<feature type="region of interest" description="Disordered" evidence="6">
    <location>
        <begin position="262"/>
        <end position="310"/>
    </location>
</feature>
<sequence>MFIIDYIPKFTEEVLPKLFKHCKFPSFVRQLNIYGFQRDTDARKSKDSKDKESCRWYHPYFHPGRRDLFPLIRRKATQYTRRRRAKLLPEDGQDFHASTSFTTSVEPHLSMYDDSTNDTKPTMAADVNPTDLLRPVITDALPCTILSMTDPALSFSSASSTSTIPLDMQETNQLATPSSSSRSSSSFVDNNADYFCSDPPYQHRASMPHLHPPPPGYSLPAAQPQPWLVQDFAYLNQGYPPWMAPSIPPIDRRSSTLLLQHTSSSHDPLDRPVHDDTKSMHAPVTPPLSSSSSIPQSGASTSPLSPAMPSPLVTLPSSPVANGTAFMSSSAPPPYSSTFLPSASAATFSAHRPSHPAPCLSLYDADLLSFQPRIHPPLPP</sequence>
<dbReference type="Pfam" id="PF00447">
    <property type="entry name" value="HSF_DNA-bind"/>
    <property type="match status" value="1"/>
</dbReference>
<proteinExistence type="inferred from homology"/>
<dbReference type="Proteomes" id="UP000242146">
    <property type="component" value="Unassembled WGS sequence"/>
</dbReference>
<comment type="similarity">
    <text evidence="2 5">Belongs to the HSF family.</text>
</comment>
<dbReference type="InterPro" id="IPR000232">
    <property type="entry name" value="HSF_DNA-bd"/>
</dbReference>
<keyword evidence="3" id="KW-0238">DNA-binding</keyword>
<feature type="domain" description="HSF-type DNA-binding" evidence="7">
    <location>
        <begin position="2"/>
        <end position="75"/>
    </location>
</feature>
<protein>
    <recommendedName>
        <fullName evidence="7">HSF-type DNA-binding domain-containing protein</fullName>
    </recommendedName>
</protein>
<dbReference type="GO" id="GO:0003700">
    <property type="term" value="F:DNA-binding transcription factor activity"/>
    <property type="evidence" value="ECO:0007669"/>
    <property type="project" value="InterPro"/>
</dbReference>
<accession>A0A1X2GK85</accession>
<evidence type="ECO:0000256" key="2">
    <source>
        <dbReference type="ARBA" id="ARBA00006403"/>
    </source>
</evidence>
<comment type="caution">
    <text evidence="8">The sequence shown here is derived from an EMBL/GenBank/DDBJ whole genome shotgun (WGS) entry which is preliminary data.</text>
</comment>
<evidence type="ECO:0000256" key="3">
    <source>
        <dbReference type="ARBA" id="ARBA00023125"/>
    </source>
</evidence>
<evidence type="ECO:0000256" key="4">
    <source>
        <dbReference type="ARBA" id="ARBA00023242"/>
    </source>
</evidence>
<evidence type="ECO:0000256" key="1">
    <source>
        <dbReference type="ARBA" id="ARBA00004123"/>
    </source>
</evidence>
<dbReference type="PANTHER" id="PTHR10015">
    <property type="entry name" value="HEAT SHOCK TRANSCRIPTION FACTOR"/>
    <property type="match status" value="1"/>
</dbReference>
<feature type="compositionally biased region" description="Low complexity" evidence="6">
    <location>
        <begin position="287"/>
        <end position="303"/>
    </location>
</feature>
<dbReference type="AlphaFoldDB" id="A0A1X2GK85"/>
<evidence type="ECO:0000313" key="8">
    <source>
        <dbReference type="EMBL" id="ORX55679.1"/>
    </source>
</evidence>
<feature type="compositionally biased region" description="Basic and acidic residues" evidence="6">
    <location>
        <begin position="267"/>
        <end position="279"/>
    </location>
</feature>